<evidence type="ECO:0000256" key="3">
    <source>
        <dbReference type="SAM" id="Coils"/>
    </source>
</evidence>
<dbReference type="InterPro" id="IPR012943">
    <property type="entry name" value="Cnn_1N"/>
</dbReference>
<name>A0A0C3EXA1_PILCF</name>
<dbReference type="InterPro" id="IPR042791">
    <property type="entry name" value="CDK5RAP2"/>
</dbReference>
<dbReference type="OrthoDB" id="10255000at2759"/>
<evidence type="ECO:0000259" key="4">
    <source>
        <dbReference type="Pfam" id="PF07989"/>
    </source>
</evidence>
<keyword evidence="2" id="KW-0963">Cytoplasm</keyword>
<protein>
    <recommendedName>
        <fullName evidence="4">Centrosomin N-terminal motif 1 domain-containing protein</fullName>
    </recommendedName>
</protein>
<evidence type="ECO:0000256" key="2">
    <source>
        <dbReference type="ARBA" id="ARBA00022490"/>
    </source>
</evidence>
<evidence type="ECO:0000313" key="5">
    <source>
        <dbReference type="EMBL" id="KIM72401.1"/>
    </source>
</evidence>
<dbReference type="PANTHER" id="PTHR46930">
    <property type="entry name" value="CDK5 REGULATORY SUBUNIT-ASSOCIATED PROTEIN 2"/>
    <property type="match status" value="1"/>
</dbReference>
<dbReference type="GO" id="GO:0007059">
    <property type="term" value="P:chromosome segregation"/>
    <property type="evidence" value="ECO:0007669"/>
    <property type="project" value="TreeGrafter"/>
</dbReference>
<dbReference type="HOGENOM" id="CLU_2284168_0_0_1"/>
<feature type="domain" description="Centrosomin N-terminal motif 1" evidence="4">
    <location>
        <begin position="21"/>
        <end position="94"/>
    </location>
</feature>
<accession>A0A0C3EXA1</accession>
<keyword evidence="6" id="KW-1185">Reference proteome</keyword>
<organism evidence="5 6">
    <name type="scientific">Piloderma croceum (strain F 1598)</name>
    <dbReference type="NCBI Taxonomy" id="765440"/>
    <lineage>
        <taxon>Eukaryota</taxon>
        <taxon>Fungi</taxon>
        <taxon>Dikarya</taxon>
        <taxon>Basidiomycota</taxon>
        <taxon>Agaricomycotina</taxon>
        <taxon>Agaricomycetes</taxon>
        <taxon>Agaricomycetidae</taxon>
        <taxon>Atheliales</taxon>
        <taxon>Atheliaceae</taxon>
        <taxon>Piloderma</taxon>
    </lineage>
</organism>
<dbReference type="GO" id="GO:0005815">
    <property type="term" value="C:microtubule organizing center"/>
    <property type="evidence" value="ECO:0007669"/>
    <property type="project" value="InterPro"/>
</dbReference>
<dbReference type="PANTHER" id="PTHR46930:SF1">
    <property type="entry name" value="CDK5 REGULATORY SUBUNIT-ASSOCIATED PROTEIN 2"/>
    <property type="match status" value="1"/>
</dbReference>
<dbReference type="GO" id="GO:0000132">
    <property type="term" value="P:establishment of mitotic spindle orientation"/>
    <property type="evidence" value="ECO:0007669"/>
    <property type="project" value="TreeGrafter"/>
</dbReference>
<evidence type="ECO:0000313" key="6">
    <source>
        <dbReference type="Proteomes" id="UP000054166"/>
    </source>
</evidence>
<dbReference type="InParanoid" id="A0A0C3EXA1"/>
<dbReference type="GO" id="GO:0001578">
    <property type="term" value="P:microtubule bundle formation"/>
    <property type="evidence" value="ECO:0007669"/>
    <property type="project" value="TreeGrafter"/>
</dbReference>
<comment type="subcellular location">
    <subcellularLocation>
        <location evidence="1">Cytoplasm</location>
    </subcellularLocation>
</comment>
<dbReference type="GO" id="GO:0035371">
    <property type="term" value="C:microtubule plus-end"/>
    <property type="evidence" value="ECO:0007669"/>
    <property type="project" value="TreeGrafter"/>
</dbReference>
<reference evidence="5 6" key="1">
    <citation type="submission" date="2014-04" db="EMBL/GenBank/DDBJ databases">
        <authorList>
            <consortium name="DOE Joint Genome Institute"/>
            <person name="Kuo A."/>
            <person name="Tarkka M."/>
            <person name="Buscot F."/>
            <person name="Kohler A."/>
            <person name="Nagy L.G."/>
            <person name="Floudas D."/>
            <person name="Copeland A."/>
            <person name="Barry K.W."/>
            <person name="Cichocki N."/>
            <person name="Veneault-Fourrey C."/>
            <person name="LaButti K."/>
            <person name="Lindquist E.A."/>
            <person name="Lipzen A."/>
            <person name="Lundell T."/>
            <person name="Morin E."/>
            <person name="Murat C."/>
            <person name="Sun H."/>
            <person name="Tunlid A."/>
            <person name="Henrissat B."/>
            <person name="Grigoriev I.V."/>
            <person name="Hibbett D.S."/>
            <person name="Martin F."/>
            <person name="Nordberg H.P."/>
            <person name="Cantor M.N."/>
            <person name="Hua S.X."/>
        </authorList>
    </citation>
    <scope>NUCLEOTIDE SEQUENCE [LARGE SCALE GENOMIC DNA]</scope>
    <source>
        <strain evidence="5 6">F 1598</strain>
    </source>
</reference>
<dbReference type="GO" id="GO:0005737">
    <property type="term" value="C:cytoplasm"/>
    <property type="evidence" value="ECO:0007669"/>
    <property type="project" value="UniProtKB-SubCell"/>
</dbReference>
<keyword evidence="3" id="KW-0175">Coiled coil</keyword>
<dbReference type="GO" id="GO:0043015">
    <property type="term" value="F:gamma-tubulin binding"/>
    <property type="evidence" value="ECO:0007669"/>
    <property type="project" value="TreeGrafter"/>
</dbReference>
<feature type="non-terminal residue" evidence="5">
    <location>
        <position position="102"/>
    </location>
</feature>
<proteinExistence type="predicted"/>
<feature type="non-terminal residue" evidence="5">
    <location>
        <position position="1"/>
    </location>
</feature>
<dbReference type="GO" id="GO:0090266">
    <property type="term" value="P:regulation of mitotic cell cycle spindle assembly checkpoint"/>
    <property type="evidence" value="ECO:0007669"/>
    <property type="project" value="TreeGrafter"/>
</dbReference>
<dbReference type="GO" id="GO:0008017">
    <property type="term" value="F:microtubule binding"/>
    <property type="evidence" value="ECO:0007669"/>
    <property type="project" value="TreeGrafter"/>
</dbReference>
<dbReference type="EMBL" id="KN833135">
    <property type="protein sequence ID" value="KIM72401.1"/>
    <property type="molecule type" value="Genomic_DNA"/>
</dbReference>
<gene>
    <name evidence="5" type="ORF">PILCRDRAFT_53238</name>
</gene>
<dbReference type="Pfam" id="PF07989">
    <property type="entry name" value="Cnn_1N"/>
    <property type="match status" value="1"/>
</dbReference>
<feature type="coiled-coil region" evidence="3">
    <location>
        <begin position="15"/>
        <end position="99"/>
    </location>
</feature>
<dbReference type="STRING" id="765440.A0A0C3EXA1"/>
<sequence>TRVKRTRSSAGATGTKGANLTLRDQEKHIDNLKKENFNIKLRVHFLEERLAQLAPDQIDAALKQNINLKIEVQQRGIELKKLKKLVIELERELERLQRVGAG</sequence>
<dbReference type="Proteomes" id="UP000054166">
    <property type="component" value="Unassembled WGS sequence"/>
</dbReference>
<dbReference type="GO" id="GO:0097431">
    <property type="term" value="C:mitotic spindle pole"/>
    <property type="evidence" value="ECO:0007669"/>
    <property type="project" value="TreeGrafter"/>
</dbReference>
<dbReference type="AlphaFoldDB" id="A0A0C3EXA1"/>
<evidence type="ECO:0000256" key="1">
    <source>
        <dbReference type="ARBA" id="ARBA00004496"/>
    </source>
</evidence>
<reference evidence="6" key="2">
    <citation type="submission" date="2015-01" db="EMBL/GenBank/DDBJ databases">
        <title>Evolutionary Origins and Diversification of the Mycorrhizal Mutualists.</title>
        <authorList>
            <consortium name="DOE Joint Genome Institute"/>
            <consortium name="Mycorrhizal Genomics Consortium"/>
            <person name="Kohler A."/>
            <person name="Kuo A."/>
            <person name="Nagy L.G."/>
            <person name="Floudas D."/>
            <person name="Copeland A."/>
            <person name="Barry K.W."/>
            <person name="Cichocki N."/>
            <person name="Veneault-Fourrey C."/>
            <person name="LaButti K."/>
            <person name="Lindquist E.A."/>
            <person name="Lipzen A."/>
            <person name="Lundell T."/>
            <person name="Morin E."/>
            <person name="Murat C."/>
            <person name="Riley R."/>
            <person name="Ohm R."/>
            <person name="Sun H."/>
            <person name="Tunlid A."/>
            <person name="Henrissat B."/>
            <person name="Grigoriev I.V."/>
            <person name="Hibbett D.S."/>
            <person name="Martin F."/>
        </authorList>
    </citation>
    <scope>NUCLEOTIDE SEQUENCE [LARGE SCALE GENOMIC DNA]</scope>
    <source>
        <strain evidence="6">F 1598</strain>
    </source>
</reference>